<dbReference type="NCBIfam" id="TIGR03086">
    <property type="entry name" value="TIGR03086 family metal-binding protein"/>
    <property type="match status" value="1"/>
</dbReference>
<dbReference type="InterPro" id="IPR017520">
    <property type="entry name" value="CHP03086"/>
</dbReference>
<dbReference type="SUPFAM" id="SSF109854">
    <property type="entry name" value="DinB/YfiT-like putative metalloenzymes"/>
    <property type="match status" value="1"/>
</dbReference>
<dbReference type="Pfam" id="PF11716">
    <property type="entry name" value="MDMPI_N"/>
    <property type="match status" value="1"/>
</dbReference>
<dbReference type="InterPro" id="IPR024344">
    <property type="entry name" value="MDMPI_metal-binding"/>
</dbReference>
<evidence type="ECO:0000259" key="1">
    <source>
        <dbReference type="Pfam" id="PF11716"/>
    </source>
</evidence>
<dbReference type="InterPro" id="IPR034660">
    <property type="entry name" value="DinB/YfiT-like"/>
</dbReference>
<comment type="caution">
    <text evidence="2">The sequence shown here is derived from an EMBL/GenBank/DDBJ whole genome shotgun (WGS) entry which is preliminary data.</text>
</comment>
<evidence type="ECO:0000313" key="2">
    <source>
        <dbReference type="EMBL" id="NMN98480.1"/>
    </source>
</evidence>
<gene>
    <name evidence="2" type="ORF">FGL95_25925</name>
</gene>
<dbReference type="GO" id="GO:0046872">
    <property type="term" value="F:metal ion binding"/>
    <property type="evidence" value="ECO:0007669"/>
    <property type="project" value="InterPro"/>
</dbReference>
<protein>
    <submittedName>
        <fullName evidence="2">TIGR03086 family protein</fullName>
    </submittedName>
</protein>
<organism evidence="2 3">
    <name type="scientific">Antrihabitans stalactiti</name>
    <dbReference type="NCBI Taxonomy" id="2584121"/>
    <lineage>
        <taxon>Bacteria</taxon>
        <taxon>Bacillati</taxon>
        <taxon>Actinomycetota</taxon>
        <taxon>Actinomycetes</taxon>
        <taxon>Mycobacteriales</taxon>
        <taxon>Nocardiaceae</taxon>
        <taxon>Antrihabitans</taxon>
    </lineage>
</organism>
<dbReference type="InterPro" id="IPR017517">
    <property type="entry name" value="Maleyloyr_isom"/>
</dbReference>
<dbReference type="NCBIfam" id="TIGR03083">
    <property type="entry name" value="maleylpyruvate isomerase family mycothiol-dependent enzyme"/>
    <property type="match status" value="1"/>
</dbReference>
<dbReference type="RefSeq" id="WP_169592881.1">
    <property type="nucleotide sequence ID" value="NZ_VCQU01000011.1"/>
</dbReference>
<accession>A0A848KQC8</accession>
<reference evidence="2 3" key="1">
    <citation type="submission" date="2019-05" db="EMBL/GenBank/DDBJ databases">
        <authorList>
            <person name="Lee S.D."/>
        </authorList>
    </citation>
    <scope>NUCLEOTIDE SEQUENCE [LARGE SCALE GENOMIC DNA]</scope>
    <source>
        <strain evidence="2 3">YC2-7</strain>
    </source>
</reference>
<dbReference type="Gene3D" id="1.20.120.450">
    <property type="entry name" value="dinb family like domain"/>
    <property type="match status" value="1"/>
</dbReference>
<proteinExistence type="predicted"/>
<feature type="domain" description="Mycothiol-dependent maleylpyruvate isomerase metal-binding" evidence="1">
    <location>
        <begin position="11"/>
        <end position="127"/>
    </location>
</feature>
<sequence length="185" mass="20275">MTTEENTADRFRRLAATLTQRVDSVPQDRWDDASPCDGWSARDVLRHVVDSQADFVTKVDLEIPPGPSVDDDPSAAWQHTRDAMQAILDDPAKANRSYDSSFGSSTLAKTVDSFFCFDLVVHGWDIAHATGIDESIAPKDLDFLKSFADGMGDMMRTSGSFGPAVDVPVDADQQTKVLAYLGRTM</sequence>
<dbReference type="Proteomes" id="UP000535543">
    <property type="component" value="Unassembled WGS sequence"/>
</dbReference>
<dbReference type="AlphaFoldDB" id="A0A848KQC8"/>
<name>A0A848KQC8_9NOCA</name>
<evidence type="ECO:0000313" key="3">
    <source>
        <dbReference type="Proteomes" id="UP000535543"/>
    </source>
</evidence>
<dbReference type="EMBL" id="VCQU01000011">
    <property type="protein sequence ID" value="NMN98480.1"/>
    <property type="molecule type" value="Genomic_DNA"/>
</dbReference>
<keyword evidence="3" id="KW-1185">Reference proteome</keyword>
<reference evidence="2 3" key="2">
    <citation type="submission" date="2020-06" db="EMBL/GenBank/DDBJ databases">
        <title>Antribacter stalactiti gen. nov., sp. nov., a new member of the family Nacardiaceae isolated from a cave.</title>
        <authorList>
            <person name="Kim I.S."/>
        </authorList>
    </citation>
    <scope>NUCLEOTIDE SEQUENCE [LARGE SCALE GENOMIC DNA]</scope>
    <source>
        <strain evidence="2 3">YC2-7</strain>
    </source>
</reference>